<dbReference type="AlphaFoldDB" id="A0A8H7F9K6"/>
<evidence type="ECO:0000259" key="1">
    <source>
        <dbReference type="Pfam" id="PF00651"/>
    </source>
</evidence>
<dbReference type="Proteomes" id="UP000629468">
    <property type="component" value="Unassembled WGS sequence"/>
</dbReference>
<sequence>MLVTISWGLLQTSRQTNVGGAYPPSFPRCPITHTTPHLIAWSQQSYLSMSDSDDSCTQPTPTDTLRRHEDYYLPGGDLHLLVGRTCFRIHSFFFLRESLYWKNRLAGLASTGMIHERPGFDENTALHIEGVEAEDFAHFLQVFYNPRYDAYNTSLGNWETILRLATKWECPRIREIAVDHIDKLPGVGDVQKVKIYRDNQVSQSLIIPLYIALARRSDSLERAEFQYLDSEDLYYIVTAREMLRAPTPEGGARLARNSNYKIIGDLDASRFQYISNIPELEAEFTGV</sequence>
<dbReference type="InterPro" id="IPR011333">
    <property type="entry name" value="SKP1/BTB/POZ_sf"/>
</dbReference>
<dbReference type="EMBL" id="JABXXO010000003">
    <property type="protein sequence ID" value="KAF7783220.1"/>
    <property type="molecule type" value="Genomic_DNA"/>
</dbReference>
<feature type="domain" description="BTB" evidence="1">
    <location>
        <begin position="77"/>
        <end position="182"/>
    </location>
</feature>
<organism evidence="2 3">
    <name type="scientific">Agaricus bisporus var. burnettii</name>
    <dbReference type="NCBI Taxonomy" id="192524"/>
    <lineage>
        <taxon>Eukaryota</taxon>
        <taxon>Fungi</taxon>
        <taxon>Dikarya</taxon>
        <taxon>Basidiomycota</taxon>
        <taxon>Agaricomycotina</taxon>
        <taxon>Agaricomycetes</taxon>
        <taxon>Agaricomycetidae</taxon>
        <taxon>Agaricales</taxon>
        <taxon>Agaricineae</taxon>
        <taxon>Agaricaceae</taxon>
        <taxon>Agaricus</taxon>
    </lineage>
</organism>
<dbReference type="Gene3D" id="3.30.710.10">
    <property type="entry name" value="Potassium Channel Kv1.1, Chain A"/>
    <property type="match status" value="1"/>
</dbReference>
<evidence type="ECO:0000313" key="2">
    <source>
        <dbReference type="EMBL" id="KAF7783220.1"/>
    </source>
</evidence>
<evidence type="ECO:0000313" key="3">
    <source>
        <dbReference type="Proteomes" id="UP000629468"/>
    </source>
</evidence>
<dbReference type="SUPFAM" id="SSF54695">
    <property type="entry name" value="POZ domain"/>
    <property type="match status" value="1"/>
</dbReference>
<gene>
    <name evidence="2" type="ORF">Agabi119p4_2596</name>
</gene>
<protein>
    <recommendedName>
        <fullName evidence="1">BTB domain-containing protein</fullName>
    </recommendedName>
</protein>
<comment type="caution">
    <text evidence="2">The sequence shown here is derived from an EMBL/GenBank/DDBJ whole genome shotgun (WGS) entry which is preliminary data.</text>
</comment>
<reference evidence="2 3" key="1">
    <citation type="journal article" name="Sci. Rep.">
        <title>Telomere-to-telomere assembled and centromere annotated genomes of the two main subspecies of the button mushroom Agaricus bisporus reveal especially polymorphic chromosome ends.</title>
        <authorList>
            <person name="Sonnenberg A.S.M."/>
            <person name="Sedaghat-Telgerd N."/>
            <person name="Lavrijssen B."/>
            <person name="Ohm R.A."/>
            <person name="Hendrickx P.M."/>
            <person name="Scholtmeijer K."/>
            <person name="Baars J.J.P."/>
            <person name="van Peer A."/>
        </authorList>
    </citation>
    <scope>NUCLEOTIDE SEQUENCE [LARGE SCALE GENOMIC DNA]</scope>
    <source>
        <strain evidence="2 3">H119_p4</strain>
    </source>
</reference>
<accession>A0A8H7F9K6</accession>
<proteinExistence type="predicted"/>
<name>A0A8H7F9K6_AGABI</name>
<dbReference type="Pfam" id="PF00651">
    <property type="entry name" value="BTB"/>
    <property type="match status" value="1"/>
</dbReference>
<dbReference type="InterPro" id="IPR000210">
    <property type="entry name" value="BTB/POZ_dom"/>
</dbReference>